<dbReference type="InterPro" id="IPR013783">
    <property type="entry name" value="Ig-like_fold"/>
</dbReference>
<dbReference type="Proteomes" id="UP000503640">
    <property type="component" value="Unassembled WGS sequence"/>
</dbReference>
<comment type="caution">
    <text evidence="2">The sequence shown here is derived from an EMBL/GenBank/DDBJ whole genome shotgun (WGS) entry which is preliminary data.</text>
</comment>
<proteinExistence type="predicted"/>
<accession>A0A7I9VLT8</accession>
<dbReference type="SUPFAM" id="SSF49478">
    <property type="entry name" value="Cna protein B-type domain"/>
    <property type="match status" value="1"/>
</dbReference>
<protein>
    <recommendedName>
        <fullName evidence="4">Carboxypeptidase regulatory-like domain-containing protein</fullName>
    </recommendedName>
</protein>
<gene>
    <name evidence="2" type="ORF">AMYX_21020</name>
</gene>
<keyword evidence="1" id="KW-0732">Signal</keyword>
<dbReference type="EMBL" id="BJTG01000004">
    <property type="protein sequence ID" value="GEJ57361.1"/>
    <property type="molecule type" value="Genomic_DNA"/>
</dbReference>
<feature type="signal peptide" evidence="1">
    <location>
        <begin position="1"/>
        <end position="29"/>
    </location>
</feature>
<evidence type="ECO:0008006" key="4">
    <source>
        <dbReference type="Google" id="ProtNLM"/>
    </source>
</evidence>
<evidence type="ECO:0000256" key="1">
    <source>
        <dbReference type="SAM" id="SignalP"/>
    </source>
</evidence>
<evidence type="ECO:0000313" key="3">
    <source>
        <dbReference type="Proteomes" id="UP000503640"/>
    </source>
</evidence>
<sequence length="866" mass="91639">MPHLPARLRSGAWALGAALALAAAAPARGAPRPPREEALLLEVHLGGLVVCDGLPAYATAQGVRLPLLQLAQALSLDIHALPFPDLAEGFVLDERRTFRLAPGRVTLGDRVEPTDPALLEARDDDVYVALPLLERWLSVKLEVKPELQILEVTALEPLPVQARLEREALAAQLARRGPREPGAARLEDERALVAFPSVDQTLSAEVRHDRPGARTSLRSTTFAAGDLAGAEASLYAGLSNGRDAVDLRPTLARSDPDGRLLGPLAARYAGVGAVLVPGLRNVSSADPRWLGATVTNYPLGLPGAFDRYSLSGALRPGWDVELYQNGALVAYQAARPDGTYAFDELPLLLGQNEYRLVFHGPFGERREEARSLFFGPTMTSPGEVRYRVSAQRDGAGCLRASALLDAGLGRHLSLAGGAAVVPYRLASKGFAFAGLRAALGGLFLQADLDVASDAGRLAELALLTRLGGVNVRLSELLASSFTSELLPARADPLVRRATARLDAVAPAAVPLALALDLQRDTLRSGASEDTVNGRVSATVGRTAFSQTLRWVSLQGFELTEAVTRFSRRFGALAVSGQALWELHPARRLELLDLRVERQLGEVLLQGGVVSLPQSRDERLVLAAVKALGAFGLQVAASLSTTGEVVVGTQLFFSLTREPREGGLVADAQPAAGAGALSARVFLDRNGNGRLDPGEPVIPGARLLVNGSAAGPATDARGVAFLRQLPAYQPVEVAVDEAALEDPQWKAGAGGLTVLARPGKSQLADLPVIPTAVVEGTVSLRERRAQRPLEGAEVLLLDAAGEVAGRARTSYDGWYAFEGVRPGVYRLRLSDATVRELALASPAEREIEALEDGGAGDRALVVTRAAR</sequence>
<dbReference type="RefSeq" id="WP_176064818.1">
    <property type="nucleotide sequence ID" value="NZ_BJTG01000004.1"/>
</dbReference>
<evidence type="ECO:0000313" key="2">
    <source>
        <dbReference type="EMBL" id="GEJ57361.1"/>
    </source>
</evidence>
<dbReference type="Gene3D" id="2.60.40.10">
    <property type="entry name" value="Immunoglobulins"/>
    <property type="match status" value="1"/>
</dbReference>
<name>A0A7I9VLT8_9BACT</name>
<feature type="chain" id="PRO_5029848371" description="Carboxypeptidase regulatory-like domain-containing protein" evidence="1">
    <location>
        <begin position="30"/>
        <end position="866"/>
    </location>
</feature>
<reference evidence="3" key="1">
    <citation type="journal article" date="2020" name="Appl. Environ. Microbiol.">
        <title>Diazotrophic Anaeromyxobacter Isolates from Soils.</title>
        <authorList>
            <person name="Masuda Y."/>
            <person name="Yamanaka H."/>
            <person name="Xu Z.X."/>
            <person name="Shiratori Y."/>
            <person name="Aono T."/>
            <person name="Amachi S."/>
            <person name="Senoo K."/>
            <person name="Itoh H."/>
        </authorList>
    </citation>
    <scope>NUCLEOTIDE SEQUENCE [LARGE SCALE GENOMIC DNA]</scope>
    <source>
        <strain evidence="3">R267</strain>
    </source>
</reference>
<organism evidence="2 3">
    <name type="scientific">Anaeromyxobacter diazotrophicus</name>
    <dbReference type="NCBI Taxonomy" id="2590199"/>
    <lineage>
        <taxon>Bacteria</taxon>
        <taxon>Pseudomonadati</taxon>
        <taxon>Myxococcota</taxon>
        <taxon>Myxococcia</taxon>
        <taxon>Myxococcales</taxon>
        <taxon>Cystobacterineae</taxon>
        <taxon>Anaeromyxobacteraceae</taxon>
        <taxon>Anaeromyxobacter</taxon>
    </lineage>
</organism>
<keyword evidence="3" id="KW-1185">Reference proteome</keyword>
<dbReference type="AlphaFoldDB" id="A0A7I9VLT8"/>